<feature type="active site" evidence="6">
    <location>
        <position position="270"/>
    </location>
</feature>
<dbReference type="Gene3D" id="2.70.98.10">
    <property type="match status" value="1"/>
</dbReference>
<dbReference type="PIRSF" id="PIRSF016020">
    <property type="entry name" value="PHexose_mutarotase"/>
    <property type="match status" value="1"/>
</dbReference>
<dbReference type="EMBL" id="GL883014">
    <property type="protein sequence ID" value="EGG19463.1"/>
    <property type="molecule type" value="Genomic_DNA"/>
</dbReference>
<dbReference type="PANTHER" id="PTHR11122:SF58">
    <property type="entry name" value="GLUCOSE-6-PHOSPHATE 1-EPIMERASE"/>
    <property type="match status" value="1"/>
</dbReference>
<dbReference type="KEGG" id="dfa:DFA_00040"/>
<keyword evidence="8" id="KW-1185">Reference proteome</keyword>
<dbReference type="Pfam" id="PF01263">
    <property type="entry name" value="Aldose_epim"/>
    <property type="match status" value="1"/>
</dbReference>
<dbReference type="EC" id="5.1.3.15" evidence="3 5"/>
<evidence type="ECO:0000256" key="5">
    <source>
        <dbReference type="PIRNR" id="PIRNR016020"/>
    </source>
</evidence>
<dbReference type="AlphaFoldDB" id="F4PXF3"/>
<dbReference type="GO" id="GO:0047938">
    <property type="term" value="F:glucose-6-phosphate 1-epimerase activity"/>
    <property type="evidence" value="ECO:0007669"/>
    <property type="project" value="UniProtKB-UniRule"/>
</dbReference>
<evidence type="ECO:0000256" key="1">
    <source>
        <dbReference type="ARBA" id="ARBA00001096"/>
    </source>
</evidence>
<evidence type="ECO:0000313" key="8">
    <source>
        <dbReference type="Proteomes" id="UP000007797"/>
    </source>
</evidence>
<dbReference type="GO" id="GO:0030246">
    <property type="term" value="F:carbohydrate binding"/>
    <property type="evidence" value="ECO:0007669"/>
    <property type="project" value="UniProtKB-UniRule"/>
</dbReference>
<evidence type="ECO:0000256" key="6">
    <source>
        <dbReference type="PIRSR" id="PIRSR016020-1"/>
    </source>
</evidence>
<comment type="similarity">
    <text evidence="2 5">Belongs to the glucose-6-phosphate 1-epimerase family.</text>
</comment>
<dbReference type="CDD" id="cd09020">
    <property type="entry name" value="D-hex-6-P-epi_like"/>
    <property type="match status" value="1"/>
</dbReference>
<dbReference type="OMA" id="TQALHSY"/>
<dbReference type="GO" id="GO:0005737">
    <property type="term" value="C:cytoplasm"/>
    <property type="evidence" value="ECO:0007669"/>
    <property type="project" value="TreeGrafter"/>
</dbReference>
<proteinExistence type="inferred from homology"/>
<dbReference type="InterPro" id="IPR014718">
    <property type="entry name" value="GH-type_carb-bd"/>
</dbReference>
<dbReference type="SUPFAM" id="SSF74650">
    <property type="entry name" value="Galactose mutarotase-like"/>
    <property type="match status" value="1"/>
</dbReference>
<sequence>MTDIATLQQQWNKKGYVSIDQRHGLTIVHLDSGNNSSSSVYLHGGHVISFKTNSSEHLFTSEKSVFTSGKAIRGGVPIIFPQFGPGKIQTHGFARNTEWAIHDTFVDSVNQCVGVDLQLVDNDYTRSIWDYSFKCIYSVVLFADRLELRFTTTNTDQKPWDFQLAFHTYYQVSQISNVHVEGLYQVEYIDKMRNLIVEKEARKNVVIGEEVDRVYLDTKQPVTIVDTKSSIKLTSSQSLPDAVVWNPWIEKSKKMEDFGDLEYLQMICIEAGVINRPPLIEPGHSFQSIHTITPINNPTSSL</sequence>
<protein>
    <recommendedName>
        <fullName evidence="3 5">glucose-6-phosphate 1-epimerase</fullName>
        <ecNumber evidence="3 5">5.1.3.15</ecNumber>
    </recommendedName>
</protein>
<dbReference type="PANTHER" id="PTHR11122">
    <property type="entry name" value="APOSPORY-ASSOCIATED PROTEIN C-RELATED"/>
    <property type="match status" value="1"/>
</dbReference>
<dbReference type="OrthoDB" id="1659429at2759"/>
<dbReference type="RefSeq" id="XP_004357757.1">
    <property type="nucleotide sequence ID" value="XM_004357700.1"/>
</dbReference>
<name>F4PXF3_CACFS</name>
<dbReference type="InterPro" id="IPR025532">
    <property type="entry name" value="G6P_1-epimerase"/>
</dbReference>
<organism evidence="7 8">
    <name type="scientific">Cavenderia fasciculata</name>
    <name type="common">Slime mold</name>
    <name type="synonym">Dictyostelium fasciculatum</name>
    <dbReference type="NCBI Taxonomy" id="261658"/>
    <lineage>
        <taxon>Eukaryota</taxon>
        <taxon>Amoebozoa</taxon>
        <taxon>Evosea</taxon>
        <taxon>Eumycetozoa</taxon>
        <taxon>Dictyostelia</taxon>
        <taxon>Acytosteliales</taxon>
        <taxon>Cavenderiaceae</taxon>
        <taxon>Cavenderia</taxon>
    </lineage>
</organism>
<comment type="catalytic activity">
    <reaction evidence="1">
        <text>alpha-D-glucose 6-phosphate = beta-D-glucose 6-phosphate</text>
        <dbReference type="Rhea" id="RHEA:16249"/>
        <dbReference type="ChEBI" id="CHEBI:58225"/>
        <dbReference type="ChEBI" id="CHEBI:58247"/>
        <dbReference type="EC" id="5.1.3.15"/>
    </reaction>
</comment>
<dbReference type="GeneID" id="14871812"/>
<gene>
    <name evidence="7" type="ORF">DFA_00040</name>
</gene>
<dbReference type="STRING" id="1054147.F4PXF3"/>
<feature type="active site" evidence="6">
    <location>
        <position position="167"/>
    </location>
</feature>
<accession>F4PXF3</accession>
<dbReference type="Proteomes" id="UP000007797">
    <property type="component" value="Unassembled WGS sequence"/>
</dbReference>
<dbReference type="InterPro" id="IPR008183">
    <property type="entry name" value="Aldose_1/G6P_1-epimerase"/>
</dbReference>
<dbReference type="InterPro" id="IPR011013">
    <property type="entry name" value="Gal_mutarotase_sf_dom"/>
</dbReference>
<evidence type="ECO:0000313" key="7">
    <source>
        <dbReference type="EMBL" id="EGG19463.1"/>
    </source>
</evidence>
<reference evidence="8" key="1">
    <citation type="journal article" date="2011" name="Genome Res.">
        <title>Phylogeny-wide analysis of social amoeba genomes highlights ancient origins for complex intercellular communication.</title>
        <authorList>
            <person name="Heidel A.J."/>
            <person name="Lawal H.M."/>
            <person name="Felder M."/>
            <person name="Schilde C."/>
            <person name="Helps N.R."/>
            <person name="Tunggal B."/>
            <person name="Rivero F."/>
            <person name="John U."/>
            <person name="Schleicher M."/>
            <person name="Eichinger L."/>
            <person name="Platzer M."/>
            <person name="Noegel A.A."/>
            <person name="Schaap P."/>
            <person name="Gloeckner G."/>
        </authorList>
    </citation>
    <scope>NUCLEOTIDE SEQUENCE [LARGE SCALE GENOMIC DNA]</scope>
    <source>
        <strain evidence="8">SH3</strain>
    </source>
</reference>
<dbReference type="GO" id="GO:0005975">
    <property type="term" value="P:carbohydrate metabolic process"/>
    <property type="evidence" value="ECO:0007669"/>
    <property type="project" value="InterPro"/>
</dbReference>
<evidence type="ECO:0000256" key="4">
    <source>
        <dbReference type="ARBA" id="ARBA00023235"/>
    </source>
</evidence>
<evidence type="ECO:0000256" key="2">
    <source>
        <dbReference type="ARBA" id="ARBA00005866"/>
    </source>
</evidence>
<evidence type="ECO:0000256" key="3">
    <source>
        <dbReference type="ARBA" id="ARBA00012083"/>
    </source>
</evidence>
<keyword evidence="4 5" id="KW-0413">Isomerase</keyword>